<dbReference type="PANTHER" id="PTHR33930">
    <property type="entry name" value="ALKYL HYDROPEROXIDE REDUCTASE AHPD"/>
    <property type="match status" value="1"/>
</dbReference>
<dbReference type="PANTHER" id="PTHR33930:SF2">
    <property type="entry name" value="BLR3452 PROTEIN"/>
    <property type="match status" value="1"/>
</dbReference>
<evidence type="ECO:0000259" key="1">
    <source>
        <dbReference type="Pfam" id="PF02627"/>
    </source>
</evidence>
<comment type="caution">
    <text evidence="2">The sequence shown here is derived from an EMBL/GenBank/DDBJ whole genome shotgun (WGS) entry which is preliminary data.</text>
</comment>
<dbReference type="Pfam" id="PF02627">
    <property type="entry name" value="CMD"/>
    <property type="match status" value="1"/>
</dbReference>
<dbReference type="AlphaFoldDB" id="A0A2K2FTZ8"/>
<feature type="domain" description="Carboxymuconolactone decarboxylase-like" evidence="1">
    <location>
        <begin position="39"/>
        <end position="109"/>
    </location>
</feature>
<proteinExistence type="predicted"/>
<organism evidence="2 3">
    <name type="scientific">Novosphingobium guangzhouense</name>
    <dbReference type="NCBI Taxonomy" id="1850347"/>
    <lineage>
        <taxon>Bacteria</taxon>
        <taxon>Pseudomonadati</taxon>
        <taxon>Pseudomonadota</taxon>
        <taxon>Alphaproteobacteria</taxon>
        <taxon>Sphingomonadales</taxon>
        <taxon>Sphingomonadaceae</taxon>
        <taxon>Novosphingobium</taxon>
    </lineage>
</organism>
<dbReference type="SUPFAM" id="SSF69118">
    <property type="entry name" value="AhpD-like"/>
    <property type="match status" value="2"/>
</dbReference>
<dbReference type="InterPro" id="IPR029032">
    <property type="entry name" value="AhpD-like"/>
</dbReference>
<protein>
    <recommendedName>
        <fullName evidence="1">Carboxymuconolactone decarboxylase-like domain-containing protein</fullName>
    </recommendedName>
</protein>
<dbReference type="Proteomes" id="UP000236327">
    <property type="component" value="Unassembled WGS sequence"/>
</dbReference>
<evidence type="ECO:0000313" key="2">
    <source>
        <dbReference type="EMBL" id="PNU02259.1"/>
    </source>
</evidence>
<dbReference type="EMBL" id="LYMM01000084">
    <property type="protein sequence ID" value="PNU02259.1"/>
    <property type="molecule type" value="Genomic_DNA"/>
</dbReference>
<keyword evidence="3" id="KW-1185">Reference proteome</keyword>
<accession>A0A2K2FTZ8</accession>
<gene>
    <name evidence="2" type="ORF">A8V01_10400</name>
</gene>
<name>A0A2K2FTZ8_9SPHN</name>
<evidence type="ECO:0000313" key="3">
    <source>
        <dbReference type="Proteomes" id="UP000236327"/>
    </source>
</evidence>
<dbReference type="GO" id="GO:0051920">
    <property type="term" value="F:peroxiredoxin activity"/>
    <property type="evidence" value="ECO:0007669"/>
    <property type="project" value="InterPro"/>
</dbReference>
<dbReference type="InterPro" id="IPR003779">
    <property type="entry name" value="CMD-like"/>
</dbReference>
<dbReference type="OrthoDB" id="3824300at2"/>
<sequence length="239" mass="25711">MERGSTVKTEAEKQAFKHAYIEARGYWAEFNDGLLEYSPEWLEAYLAYSSSPACTGPLSARMRELIYVAVDGSTTHLFQAGLEVHIRIALDIGCSAAELVEVLQIATMQGLDSVAMGMDVLVQELAARGTPLAGPQDWLSAAARVSPEWASALANLQVVAERTSRLTPCERALIRLALAASPTHLNERAVRIEVREALDAGASAEEIAQVFQLVAHLGLHACTDGIPAVMRAVAEPKGD</sequence>
<dbReference type="Gene3D" id="1.20.1290.10">
    <property type="entry name" value="AhpD-like"/>
    <property type="match status" value="2"/>
</dbReference>
<reference evidence="2 3" key="1">
    <citation type="submission" date="2016-05" db="EMBL/GenBank/DDBJ databases">
        <title>Complete genome sequence of Novosphingobium guangzhouense SA925(T).</title>
        <authorList>
            <person name="Sha S."/>
        </authorList>
    </citation>
    <scope>NUCLEOTIDE SEQUENCE [LARGE SCALE GENOMIC DNA]</scope>
    <source>
        <strain evidence="2 3">SA925</strain>
    </source>
</reference>